<dbReference type="InterPro" id="IPR036148">
    <property type="entry name" value="MmgE/PrpD_sf"/>
</dbReference>
<reference evidence="5" key="1">
    <citation type="journal article" date="2019" name="Int. J. Syst. Evol. Microbiol.">
        <title>The Global Catalogue of Microorganisms (GCM) 10K type strain sequencing project: providing services to taxonomists for standard genome sequencing and annotation.</title>
        <authorList>
            <consortium name="The Broad Institute Genomics Platform"/>
            <consortium name="The Broad Institute Genome Sequencing Center for Infectious Disease"/>
            <person name="Wu L."/>
            <person name="Ma J."/>
        </authorList>
    </citation>
    <scope>NUCLEOTIDE SEQUENCE [LARGE SCALE GENOMIC DNA]</scope>
    <source>
        <strain evidence="5">KCTC 42423</strain>
    </source>
</reference>
<evidence type="ECO:0000259" key="2">
    <source>
        <dbReference type="Pfam" id="PF03972"/>
    </source>
</evidence>
<gene>
    <name evidence="4" type="ORF">ACFSTE_18790</name>
</gene>
<sequence>MTEVQKLATFSSSRKFSDLSKEAIRELKIRVLDSIGCAIGALEGAPVRRIKDQIEDFGGNPLATMIGGNKTAPDRASFYNSALIRYLDYNDSYLAKGETCHPSDTIGSILAAGQYADISGKQFLTAVAIAYQVQCRLSDVAPVRHKGFDHTVQGAYGTAAGVSYALGLSPEKTANAIAIAGTAYNALRVTRTGNLSNWKGLAFPSTAWTATHAAFLAMRGITGPEEVFEGNKGFKDSIAGDFSIDWSAEDLERVRKTIIKKYNAEIHSQSTLEGVIELRNKYAFNPDDIASITLHTFDVAYHIIGGGEEGSKKNIRTKEEADHSLPYMIAAAILDGNVLPAQYKPERILKEDIQTLLKKVQVFEKKEYSDKFPDQEACDVTIIFKDGKTLHIDKVDYEGFHTRPASWGFICEKFNNLSKDFTDQELRNKIITVVQNLEDHSINDLMNLLSQVIPVAI</sequence>
<protein>
    <submittedName>
        <fullName evidence="4">MmgE/PrpD family protein</fullName>
    </submittedName>
</protein>
<dbReference type="Proteomes" id="UP001597459">
    <property type="component" value="Unassembled WGS sequence"/>
</dbReference>
<feature type="domain" description="MmgE/PrpD C-terminal" evidence="3">
    <location>
        <begin position="262"/>
        <end position="438"/>
    </location>
</feature>
<dbReference type="InterPro" id="IPR042183">
    <property type="entry name" value="MmgE/PrpD_sf_1"/>
</dbReference>
<evidence type="ECO:0000259" key="3">
    <source>
        <dbReference type="Pfam" id="PF19305"/>
    </source>
</evidence>
<evidence type="ECO:0000256" key="1">
    <source>
        <dbReference type="ARBA" id="ARBA00006174"/>
    </source>
</evidence>
<comment type="caution">
    <text evidence="4">The sequence shown here is derived from an EMBL/GenBank/DDBJ whole genome shotgun (WGS) entry which is preliminary data.</text>
</comment>
<dbReference type="Gene3D" id="3.30.1330.120">
    <property type="entry name" value="2-methylcitrate dehydratase PrpD"/>
    <property type="match status" value="1"/>
</dbReference>
<dbReference type="SUPFAM" id="SSF103378">
    <property type="entry name" value="2-methylcitrate dehydratase PrpD"/>
    <property type="match status" value="1"/>
</dbReference>
<dbReference type="Pfam" id="PF19305">
    <property type="entry name" value="MmgE_PrpD_C"/>
    <property type="match status" value="1"/>
</dbReference>
<dbReference type="Pfam" id="PF03972">
    <property type="entry name" value="MmgE_PrpD_N"/>
    <property type="match status" value="1"/>
</dbReference>
<dbReference type="EMBL" id="JBHULX010000039">
    <property type="protein sequence ID" value="MFD2592892.1"/>
    <property type="molecule type" value="Genomic_DNA"/>
</dbReference>
<dbReference type="InterPro" id="IPR042188">
    <property type="entry name" value="MmgE/PrpD_sf_2"/>
</dbReference>
<accession>A0ABW5NBE2</accession>
<feature type="domain" description="MmgE/PrpD N-terminal" evidence="2">
    <location>
        <begin position="5"/>
        <end position="245"/>
    </location>
</feature>
<comment type="similarity">
    <text evidence="1">Belongs to the PrpD family.</text>
</comment>
<dbReference type="InterPro" id="IPR005656">
    <property type="entry name" value="MmgE_PrpD"/>
</dbReference>
<dbReference type="RefSeq" id="WP_378255063.1">
    <property type="nucleotide sequence ID" value="NZ_JBHSJV010000001.1"/>
</dbReference>
<evidence type="ECO:0000313" key="4">
    <source>
        <dbReference type="EMBL" id="MFD2592892.1"/>
    </source>
</evidence>
<organism evidence="4 5">
    <name type="scientific">Aquimarina hainanensis</name>
    <dbReference type="NCBI Taxonomy" id="1578017"/>
    <lineage>
        <taxon>Bacteria</taxon>
        <taxon>Pseudomonadati</taxon>
        <taxon>Bacteroidota</taxon>
        <taxon>Flavobacteriia</taxon>
        <taxon>Flavobacteriales</taxon>
        <taxon>Flavobacteriaceae</taxon>
        <taxon>Aquimarina</taxon>
    </lineage>
</organism>
<keyword evidence="5" id="KW-1185">Reference proteome</keyword>
<evidence type="ECO:0000313" key="5">
    <source>
        <dbReference type="Proteomes" id="UP001597459"/>
    </source>
</evidence>
<dbReference type="PANTHER" id="PTHR16943:SF8">
    <property type="entry name" value="2-METHYLCITRATE DEHYDRATASE"/>
    <property type="match status" value="1"/>
</dbReference>
<dbReference type="InterPro" id="IPR045337">
    <property type="entry name" value="MmgE_PrpD_C"/>
</dbReference>
<dbReference type="InterPro" id="IPR045336">
    <property type="entry name" value="MmgE_PrpD_N"/>
</dbReference>
<name>A0ABW5NBE2_9FLAO</name>
<proteinExistence type="inferred from homology"/>
<dbReference type="PANTHER" id="PTHR16943">
    <property type="entry name" value="2-METHYLCITRATE DEHYDRATASE-RELATED"/>
    <property type="match status" value="1"/>
</dbReference>
<dbReference type="Gene3D" id="1.10.4100.10">
    <property type="entry name" value="2-methylcitrate dehydratase PrpD"/>
    <property type="match status" value="1"/>
</dbReference>